<dbReference type="Gene3D" id="3.80.10.10">
    <property type="entry name" value="Ribonuclease Inhibitor"/>
    <property type="match status" value="1"/>
</dbReference>
<dbReference type="GeneID" id="85356942"/>
<dbReference type="InterPro" id="IPR032675">
    <property type="entry name" value="LRR_dom_sf"/>
</dbReference>
<evidence type="ECO:0000256" key="1">
    <source>
        <dbReference type="SAM" id="MobiDB-lite"/>
    </source>
</evidence>
<sequence>MSSSDQLFGMTDFMLAGSLKSLYENNEPPSNAQENILRAELARRLESLSYIDKKIIQLRTELEAHLHARDAIANEVDTIRTGLHPIRRLPDDILTVIFELCVRNPTKLLDSWHSYDYDSLVTDDAPWTLSHVCRQWRAVAVNTSRLWSCVNLTFSDSEELGNERYLLELQLERLKGHDISLSISNPADDHPLLPLIIPKFIPQCTTLMLNVSYPFFHSLTPYSECFARVTHLALQLNPNAKEPRDMNISIDAFTSLPSLQYLNVTGPIEYYSLPFHNLTEYHGFVATNAQHFEALQMLTQSSSLTRLNLVCHESDIDSIPLETITLPSLRHLSLCEERRSHYDMVEGSLAQIYTCIRLPSLISLKIEYRDKGEHTVFPPLDMSNRCTATTLEVRADLHSTGGSPGDLARFVQSTPNVTDLRIRVDPLSNAFLARLIVLPDPDVPLLLPKLTSLDLRSSQFKSLNYQALISEDRTCSILQEVRLDSPLETFDDEETGDLWRELLEDGLVVKYEKDGLDPPESEWNSSDGSSGSERDYW</sequence>
<protein>
    <recommendedName>
        <fullName evidence="4">F-box domain-containing protein</fullName>
    </recommendedName>
</protein>
<feature type="region of interest" description="Disordered" evidence="1">
    <location>
        <begin position="513"/>
        <end position="537"/>
    </location>
</feature>
<reference evidence="2" key="1">
    <citation type="submission" date="2023-06" db="EMBL/GenBank/DDBJ databases">
        <authorList>
            <consortium name="Lawrence Berkeley National Laboratory"/>
            <person name="Ahrendt S."/>
            <person name="Sahu N."/>
            <person name="Indic B."/>
            <person name="Wong-Bajracharya J."/>
            <person name="Merenyi Z."/>
            <person name="Ke H.-M."/>
            <person name="Monk M."/>
            <person name="Kocsube S."/>
            <person name="Drula E."/>
            <person name="Lipzen A."/>
            <person name="Balint B."/>
            <person name="Henrissat B."/>
            <person name="Andreopoulos B."/>
            <person name="Martin F.M."/>
            <person name="Harder C.B."/>
            <person name="Rigling D."/>
            <person name="Ford K.L."/>
            <person name="Foster G.D."/>
            <person name="Pangilinan J."/>
            <person name="Papanicolaou A."/>
            <person name="Barry K."/>
            <person name="LaButti K."/>
            <person name="Viragh M."/>
            <person name="Koriabine M."/>
            <person name="Yan M."/>
            <person name="Riley R."/>
            <person name="Champramary S."/>
            <person name="Plett K.L."/>
            <person name="Tsai I.J."/>
            <person name="Slot J."/>
            <person name="Sipos G."/>
            <person name="Plett J."/>
            <person name="Nagy L.G."/>
            <person name="Grigoriev I.V."/>
        </authorList>
    </citation>
    <scope>NUCLEOTIDE SEQUENCE</scope>
    <source>
        <strain evidence="2">CCBAS 213</strain>
    </source>
</reference>
<evidence type="ECO:0000313" key="2">
    <source>
        <dbReference type="EMBL" id="KAK0457490.1"/>
    </source>
</evidence>
<dbReference type="SUPFAM" id="SSF52058">
    <property type="entry name" value="L domain-like"/>
    <property type="match status" value="1"/>
</dbReference>
<keyword evidence="3" id="KW-1185">Reference proteome</keyword>
<accession>A0AA39N501</accession>
<feature type="compositionally biased region" description="Low complexity" evidence="1">
    <location>
        <begin position="521"/>
        <end position="531"/>
    </location>
</feature>
<gene>
    <name evidence="2" type="ORF">EV420DRAFT_1548539</name>
</gene>
<dbReference type="Proteomes" id="UP001175211">
    <property type="component" value="Unassembled WGS sequence"/>
</dbReference>
<evidence type="ECO:0000313" key="3">
    <source>
        <dbReference type="Proteomes" id="UP001175211"/>
    </source>
</evidence>
<dbReference type="RefSeq" id="XP_060329802.1">
    <property type="nucleotide sequence ID" value="XM_060473394.1"/>
</dbReference>
<evidence type="ECO:0008006" key="4">
    <source>
        <dbReference type="Google" id="ProtNLM"/>
    </source>
</evidence>
<proteinExistence type="predicted"/>
<name>A0AA39N501_ARMTA</name>
<organism evidence="2 3">
    <name type="scientific">Armillaria tabescens</name>
    <name type="common">Ringless honey mushroom</name>
    <name type="synonym">Agaricus tabescens</name>
    <dbReference type="NCBI Taxonomy" id="1929756"/>
    <lineage>
        <taxon>Eukaryota</taxon>
        <taxon>Fungi</taxon>
        <taxon>Dikarya</taxon>
        <taxon>Basidiomycota</taxon>
        <taxon>Agaricomycotina</taxon>
        <taxon>Agaricomycetes</taxon>
        <taxon>Agaricomycetidae</taxon>
        <taxon>Agaricales</taxon>
        <taxon>Marasmiineae</taxon>
        <taxon>Physalacriaceae</taxon>
        <taxon>Desarmillaria</taxon>
    </lineage>
</organism>
<dbReference type="EMBL" id="JAUEPS010000021">
    <property type="protein sequence ID" value="KAK0457490.1"/>
    <property type="molecule type" value="Genomic_DNA"/>
</dbReference>
<comment type="caution">
    <text evidence="2">The sequence shown here is derived from an EMBL/GenBank/DDBJ whole genome shotgun (WGS) entry which is preliminary data.</text>
</comment>
<dbReference type="AlphaFoldDB" id="A0AA39N501"/>